<reference evidence="7" key="2">
    <citation type="submission" date="2015-02" db="EMBL/GenBank/DDBJ databases">
        <title>Complete Genome Sequence of Pelosinus fermentans JBW45.</title>
        <authorList>
            <person name="De Leon K.B."/>
            <person name="Utturkar S.M."/>
            <person name="Camilleri L.B."/>
            <person name="Arkin A.P."/>
            <person name="Fields M.W."/>
            <person name="Brown S.D."/>
            <person name="Wall J.D."/>
        </authorList>
    </citation>
    <scope>NUCLEOTIDE SEQUENCE [LARGE SCALE GENOMIC DNA]</scope>
    <source>
        <strain evidence="7">JBW45</strain>
    </source>
</reference>
<dbReference type="InterPro" id="IPR028082">
    <property type="entry name" value="Peripla_BP_I"/>
</dbReference>
<evidence type="ECO:0000256" key="1">
    <source>
        <dbReference type="ARBA" id="ARBA00022491"/>
    </source>
</evidence>
<dbReference type="GO" id="GO:0003700">
    <property type="term" value="F:DNA-binding transcription factor activity"/>
    <property type="evidence" value="ECO:0007669"/>
    <property type="project" value="TreeGrafter"/>
</dbReference>
<evidence type="ECO:0000313" key="7">
    <source>
        <dbReference type="Proteomes" id="UP000005361"/>
    </source>
</evidence>
<organism evidence="6 7">
    <name type="scientific">Pelosinus fermentans JBW45</name>
    <dbReference type="NCBI Taxonomy" id="1192197"/>
    <lineage>
        <taxon>Bacteria</taxon>
        <taxon>Bacillati</taxon>
        <taxon>Bacillota</taxon>
        <taxon>Negativicutes</taxon>
        <taxon>Selenomonadales</taxon>
        <taxon>Sporomusaceae</taxon>
        <taxon>Pelosinus</taxon>
    </lineage>
</organism>
<dbReference type="SMART" id="SM00354">
    <property type="entry name" value="HTH_LACI"/>
    <property type="match status" value="1"/>
</dbReference>
<dbReference type="Pfam" id="PF00356">
    <property type="entry name" value="LacI"/>
    <property type="match status" value="1"/>
</dbReference>
<evidence type="ECO:0000313" key="6">
    <source>
        <dbReference type="EMBL" id="AJQ28503.1"/>
    </source>
</evidence>
<dbReference type="CDD" id="cd06267">
    <property type="entry name" value="PBP1_LacI_sugar_binding-like"/>
    <property type="match status" value="1"/>
</dbReference>
<dbReference type="EMBL" id="CP010978">
    <property type="protein sequence ID" value="AJQ28503.1"/>
    <property type="molecule type" value="Genomic_DNA"/>
</dbReference>
<dbReference type="SUPFAM" id="SSF47413">
    <property type="entry name" value="lambda repressor-like DNA-binding domains"/>
    <property type="match status" value="1"/>
</dbReference>
<protein>
    <submittedName>
        <fullName evidence="6">Transcriptional regulator, LacI family</fullName>
    </submittedName>
</protein>
<dbReference type="GO" id="GO:0000976">
    <property type="term" value="F:transcription cis-regulatory region binding"/>
    <property type="evidence" value="ECO:0007669"/>
    <property type="project" value="TreeGrafter"/>
</dbReference>
<evidence type="ECO:0000256" key="4">
    <source>
        <dbReference type="ARBA" id="ARBA00023163"/>
    </source>
</evidence>
<evidence type="ECO:0000259" key="5">
    <source>
        <dbReference type="PROSITE" id="PS50932"/>
    </source>
</evidence>
<keyword evidence="4" id="KW-0804">Transcription</keyword>
<evidence type="ECO:0000256" key="2">
    <source>
        <dbReference type="ARBA" id="ARBA00023015"/>
    </source>
</evidence>
<dbReference type="Proteomes" id="UP000005361">
    <property type="component" value="Chromosome"/>
</dbReference>
<dbReference type="PANTHER" id="PTHR30146:SF148">
    <property type="entry name" value="HTH-TYPE TRANSCRIPTIONAL REPRESSOR PURR-RELATED"/>
    <property type="match status" value="1"/>
</dbReference>
<evidence type="ECO:0000256" key="3">
    <source>
        <dbReference type="ARBA" id="ARBA00023125"/>
    </source>
</evidence>
<keyword evidence="1" id="KW-0678">Repressor</keyword>
<dbReference type="Gene3D" id="1.10.260.40">
    <property type="entry name" value="lambda repressor-like DNA-binding domains"/>
    <property type="match status" value="1"/>
</dbReference>
<dbReference type="HOGENOM" id="CLU_037628_6_2_9"/>
<dbReference type="Pfam" id="PF13377">
    <property type="entry name" value="Peripla_BP_3"/>
    <property type="match status" value="1"/>
</dbReference>
<dbReference type="InterPro" id="IPR000843">
    <property type="entry name" value="HTH_LacI"/>
</dbReference>
<name>I8TSJ2_9FIRM</name>
<dbReference type="SUPFAM" id="SSF53822">
    <property type="entry name" value="Periplasmic binding protein-like I"/>
    <property type="match status" value="1"/>
</dbReference>
<accession>I8TSJ2</accession>
<sequence>MSSIALVYLIKLFKKETEKEIFMAITLKSIAKAANVSITTASLILNQKEGAIRFSEDTIRRVRETSLSLGYVPNMSARNLRQSESGNTSLTLAVLWPIDARVGLIGRILTGIHHFTSSLETITINLLVKTMNENGIQGVKELYDPNLFNGAILANASVEDEAYIHKVPPSVPIVLFSRTSPTYPYVWASYFETAKKVAEHFIENKHRRIVILASNLSSQALDQKLAGFVEALDGKEYLIRHCSFTEESGYDAVAKLIEAGDVPTGLICVCDQTAMGALSALHDRGIRVPDECEVFGFDNQSFSNFTIPKLSTVNLPVEEMAYSAMELLVQENLDPNNLVKHKKFELEMIHRGTTKKLI</sequence>
<dbReference type="InterPro" id="IPR010982">
    <property type="entry name" value="Lambda_DNA-bd_dom_sf"/>
</dbReference>
<keyword evidence="2" id="KW-0805">Transcription regulation</keyword>
<reference evidence="6 7" key="1">
    <citation type="journal article" date="2015" name="Genome Announc.">
        <title>Complete Genome Sequence of Pelosinus fermentans JBW45, a Member of a Remarkably Competitive Group of Negativicutes in the Firmicutes Phylum.</title>
        <authorList>
            <person name="De Leon K.B."/>
            <person name="Utturkar S.M."/>
            <person name="Camilleri L.B."/>
            <person name="Elias D.A."/>
            <person name="Arkin A.P."/>
            <person name="Fields M.W."/>
            <person name="Brown S.D."/>
            <person name="Wall J.D."/>
        </authorList>
    </citation>
    <scope>NUCLEOTIDE SEQUENCE [LARGE SCALE GENOMIC DNA]</scope>
    <source>
        <strain evidence="6 7">JBW45</strain>
    </source>
</reference>
<dbReference type="AlphaFoldDB" id="I8TSJ2"/>
<feature type="domain" description="HTH lacI-type" evidence="5">
    <location>
        <begin position="25"/>
        <end position="82"/>
    </location>
</feature>
<dbReference type="PANTHER" id="PTHR30146">
    <property type="entry name" value="LACI-RELATED TRANSCRIPTIONAL REPRESSOR"/>
    <property type="match status" value="1"/>
</dbReference>
<proteinExistence type="predicted"/>
<dbReference type="CDD" id="cd01392">
    <property type="entry name" value="HTH_LacI"/>
    <property type="match status" value="1"/>
</dbReference>
<dbReference type="PROSITE" id="PS50932">
    <property type="entry name" value="HTH_LACI_2"/>
    <property type="match status" value="1"/>
</dbReference>
<dbReference type="KEGG" id="pft:JBW_03162"/>
<dbReference type="Gene3D" id="3.40.50.2300">
    <property type="match status" value="2"/>
</dbReference>
<dbReference type="InterPro" id="IPR046335">
    <property type="entry name" value="LacI/GalR-like_sensor"/>
</dbReference>
<dbReference type="STRING" id="1192197.JBW_03162"/>
<keyword evidence="3" id="KW-0238">DNA-binding</keyword>
<gene>
    <name evidence="6" type="ORF">JBW_03162</name>
</gene>